<proteinExistence type="predicted"/>
<dbReference type="EMBL" id="OU892284">
    <property type="protein sequence ID" value="CAG9773027.1"/>
    <property type="molecule type" value="Genomic_DNA"/>
</dbReference>
<keyword evidence="3" id="KW-1185">Reference proteome</keyword>
<evidence type="ECO:0000256" key="1">
    <source>
        <dbReference type="SAM" id="MobiDB-lite"/>
    </source>
</evidence>
<protein>
    <submittedName>
        <fullName evidence="2">Uncharacterized protein</fullName>
    </submittedName>
</protein>
<feature type="region of interest" description="Disordered" evidence="1">
    <location>
        <begin position="1"/>
        <end position="41"/>
    </location>
</feature>
<feature type="compositionally biased region" description="Basic and acidic residues" evidence="1">
    <location>
        <begin position="1"/>
        <end position="10"/>
    </location>
</feature>
<reference evidence="2" key="1">
    <citation type="submission" date="2022-01" db="EMBL/GenBank/DDBJ databases">
        <authorList>
            <person name="King R."/>
        </authorList>
    </citation>
    <scope>NUCLEOTIDE SEQUENCE</scope>
</reference>
<feature type="region of interest" description="Disordered" evidence="1">
    <location>
        <begin position="176"/>
        <end position="215"/>
    </location>
</feature>
<dbReference type="Proteomes" id="UP001152799">
    <property type="component" value="Chromosome 8"/>
</dbReference>
<dbReference type="AlphaFoldDB" id="A0A9N9MZC7"/>
<feature type="compositionally biased region" description="Polar residues" evidence="1">
    <location>
        <begin position="200"/>
        <end position="215"/>
    </location>
</feature>
<organism evidence="2 3">
    <name type="scientific">Ceutorhynchus assimilis</name>
    <name type="common">cabbage seed weevil</name>
    <dbReference type="NCBI Taxonomy" id="467358"/>
    <lineage>
        <taxon>Eukaryota</taxon>
        <taxon>Metazoa</taxon>
        <taxon>Ecdysozoa</taxon>
        <taxon>Arthropoda</taxon>
        <taxon>Hexapoda</taxon>
        <taxon>Insecta</taxon>
        <taxon>Pterygota</taxon>
        <taxon>Neoptera</taxon>
        <taxon>Endopterygota</taxon>
        <taxon>Coleoptera</taxon>
        <taxon>Polyphaga</taxon>
        <taxon>Cucujiformia</taxon>
        <taxon>Curculionidae</taxon>
        <taxon>Ceutorhynchinae</taxon>
        <taxon>Ceutorhynchus</taxon>
    </lineage>
</organism>
<feature type="compositionally biased region" description="Polar residues" evidence="1">
    <location>
        <begin position="11"/>
        <end position="22"/>
    </location>
</feature>
<evidence type="ECO:0000313" key="2">
    <source>
        <dbReference type="EMBL" id="CAG9773027.1"/>
    </source>
</evidence>
<name>A0A9N9MZC7_9CUCU</name>
<gene>
    <name evidence="2" type="ORF">CEUTPL_LOCUS13428</name>
</gene>
<evidence type="ECO:0000313" key="3">
    <source>
        <dbReference type="Proteomes" id="UP001152799"/>
    </source>
</evidence>
<feature type="region of interest" description="Disordered" evidence="1">
    <location>
        <begin position="79"/>
        <end position="99"/>
    </location>
</feature>
<accession>A0A9N9MZC7</accession>
<feature type="compositionally biased region" description="Basic and acidic residues" evidence="1">
    <location>
        <begin position="84"/>
        <end position="99"/>
    </location>
</feature>
<sequence>MSTQILERKSSSSTFPSQDLKASSSPSLPSQTNSEQDDAEKYDLAVKNDQLIQYLDKKKENFEKELIKLQDGIKNNENQLSEKSITEHKKIDDETKNLKSENDNKKKDIATISTEHLKALKNQIEQIQTTNINLQSQNKKYELELRRAVKIVASLNRIVANYYKKASKSICKTTQTNWKEENETTSEATKADCAPGGDSRCQSDPDTENVSDISL</sequence>